<organism evidence="3 6">
    <name type="scientific">Mycolicibacterium rufum</name>
    <dbReference type="NCBI Taxonomy" id="318424"/>
    <lineage>
        <taxon>Bacteria</taxon>
        <taxon>Bacillati</taxon>
        <taxon>Actinomycetota</taxon>
        <taxon>Actinomycetes</taxon>
        <taxon>Mycobacteriales</taxon>
        <taxon>Mycobacteriaceae</taxon>
        <taxon>Mycolicibacterium</taxon>
    </lineage>
</organism>
<dbReference type="RefSeq" id="WP_262875839.1">
    <property type="nucleotide sequence ID" value="NZ_CP092428.2"/>
</dbReference>
<feature type="compositionally biased region" description="Basic and acidic residues" evidence="1">
    <location>
        <begin position="89"/>
        <end position="102"/>
    </location>
</feature>
<reference evidence="3" key="2">
    <citation type="journal article" date="2022" name="BMC Genomics">
        <title>Comparative genome analysis of mycobacteria focusing on tRNA and non-coding RNA.</title>
        <authorList>
            <person name="Behra P.R.K."/>
            <person name="Pettersson B.M.F."/>
            <person name="Ramesh M."/>
            <person name="Das S."/>
            <person name="Dasgupta S."/>
            <person name="Kirsebom L.A."/>
        </authorList>
    </citation>
    <scope>NUCLEOTIDE SEQUENCE</scope>
    <source>
        <strain evidence="3">DSM 45406</strain>
    </source>
</reference>
<dbReference type="EMBL" id="CP092428">
    <property type="protein sequence ID" value="ULP39954.2"/>
    <property type="molecule type" value="Genomic_DNA"/>
</dbReference>
<evidence type="ECO:0000313" key="6">
    <source>
        <dbReference type="Proteomes" id="UP001140272"/>
    </source>
</evidence>
<dbReference type="EMBL" id="JACKRN010000225">
    <property type="protein sequence ID" value="MCV7070190.1"/>
    <property type="molecule type" value="Genomic_DNA"/>
</dbReference>
<evidence type="ECO:0000259" key="2">
    <source>
        <dbReference type="PROSITE" id="PS51674"/>
    </source>
</evidence>
<feature type="domain" description="4Fe-4S Wbl-type" evidence="2">
    <location>
        <begin position="17"/>
        <end position="71"/>
    </location>
</feature>
<dbReference type="PROSITE" id="PS51674">
    <property type="entry name" value="4FE4S_WBL"/>
    <property type="match status" value="1"/>
</dbReference>
<proteinExistence type="predicted"/>
<reference evidence="4" key="3">
    <citation type="submission" date="2022-08" db="EMBL/GenBank/DDBJ databases">
        <title>Whole genome sequencing of non-tuberculosis mycobacteria type-strains.</title>
        <authorList>
            <person name="Igarashi Y."/>
            <person name="Osugi A."/>
            <person name="Mitarai S."/>
        </authorList>
    </citation>
    <scope>NUCLEOTIDE SEQUENCE</scope>
    <source>
        <strain evidence="4">JCM 16372</strain>
        <plasmid evidence="4">unnamed</plasmid>
    </source>
</reference>
<dbReference type="Proteomes" id="UP001140272">
    <property type="component" value="Unassembled WGS sequence"/>
</dbReference>
<protein>
    <submittedName>
        <fullName evidence="3">WhiB family transcriptional regulator</fullName>
    </submittedName>
</protein>
<name>A0A9X2YBB9_9MYCO</name>
<geneLocation type="plasmid" evidence="4 5">
    <name>unnamed</name>
</geneLocation>
<evidence type="ECO:0000256" key="1">
    <source>
        <dbReference type="SAM" id="MobiDB-lite"/>
    </source>
</evidence>
<keyword evidence="4" id="KW-0614">Plasmid</keyword>
<feature type="region of interest" description="Disordered" evidence="1">
    <location>
        <begin position="83"/>
        <end position="103"/>
    </location>
</feature>
<dbReference type="Pfam" id="PF02467">
    <property type="entry name" value="Whib"/>
    <property type="match status" value="1"/>
</dbReference>
<dbReference type="AlphaFoldDB" id="A0A9X2YBB9"/>
<sequence length="241" mass="26614">MTSPPSRRNTSITEPPPCHLDPDQWFCRSRRMQALSTCLACPLRRSCAQLALECRPSWGMWAGIWIDGRFAAAAALLDEVAADDPPVAPEHDPPPPPREPRRSAVFPAGVQSGAAFRMRPRTLVFARSEGYCEIMATGCHLTADAVISRVPRRGDGDASTLFAVCQECAITLQRMDSQMIYHLGYRLDSVSDAAATPMLWRQKHRLLLDARGGLRDPSIFASSERPEAHEINDAAFWIAST</sequence>
<gene>
    <name evidence="3" type="ORF">H7H73_06470</name>
    <name evidence="4" type="ORF">MJO55_29000</name>
</gene>
<dbReference type="Proteomes" id="UP001055159">
    <property type="component" value="Plasmid unnamed"/>
</dbReference>
<evidence type="ECO:0000313" key="3">
    <source>
        <dbReference type="EMBL" id="MCV7070190.1"/>
    </source>
</evidence>
<accession>A0A9X2YBB9</accession>
<dbReference type="InterPro" id="IPR034768">
    <property type="entry name" value="4FE4S_WBL"/>
</dbReference>
<keyword evidence="5" id="KW-1185">Reference proteome</keyword>
<evidence type="ECO:0000313" key="4">
    <source>
        <dbReference type="EMBL" id="ULP39954.2"/>
    </source>
</evidence>
<reference evidence="3" key="1">
    <citation type="submission" date="2020-07" db="EMBL/GenBank/DDBJ databases">
        <authorList>
            <person name="Pettersson B.M.F."/>
            <person name="Behra P.R.K."/>
            <person name="Ramesh M."/>
            <person name="Das S."/>
            <person name="Dasgupta S."/>
            <person name="Kirsebom L.A."/>
        </authorList>
    </citation>
    <scope>NUCLEOTIDE SEQUENCE</scope>
    <source>
        <strain evidence="3">DSM 45406</strain>
    </source>
</reference>
<evidence type="ECO:0000313" key="5">
    <source>
        <dbReference type="Proteomes" id="UP001055159"/>
    </source>
</evidence>